<evidence type="ECO:0000313" key="2">
    <source>
        <dbReference type="EMBL" id="KAK0704605.1"/>
    </source>
</evidence>
<proteinExistence type="predicted"/>
<evidence type="ECO:0000256" key="1">
    <source>
        <dbReference type="SAM" id="MobiDB-lite"/>
    </source>
</evidence>
<comment type="caution">
    <text evidence="2">The sequence shown here is derived from an EMBL/GenBank/DDBJ whole genome shotgun (WGS) entry which is preliminary data.</text>
</comment>
<organism evidence="2 3">
    <name type="scientific">Lasiosphaeris hirsuta</name>
    <dbReference type="NCBI Taxonomy" id="260670"/>
    <lineage>
        <taxon>Eukaryota</taxon>
        <taxon>Fungi</taxon>
        <taxon>Dikarya</taxon>
        <taxon>Ascomycota</taxon>
        <taxon>Pezizomycotina</taxon>
        <taxon>Sordariomycetes</taxon>
        <taxon>Sordariomycetidae</taxon>
        <taxon>Sordariales</taxon>
        <taxon>Lasiosphaeriaceae</taxon>
        <taxon>Lasiosphaeris</taxon>
    </lineage>
</organism>
<gene>
    <name evidence="2" type="ORF">B0H67DRAFT_591808</name>
</gene>
<feature type="region of interest" description="Disordered" evidence="1">
    <location>
        <begin position="68"/>
        <end position="100"/>
    </location>
</feature>
<keyword evidence="3" id="KW-1185">Reference proteome</keyword>
<feature type="compositionally biased region" description="Polar residues" evidence="1">
    <location>
        <begin position="1"/>
        <end position="14"/>
    </location>
</feature>
<dbReference type="AlphaFoldDB" id="A0AA39ZW28"/>
<sequence>MAHFLNNRQSNPPDSSHRPPERRVWNLGAPAFLYPNTCPPCNSCLQHLVSTNLVSTGQRLTRLITAPTPSPTLALSTHDTAPVATPQTCWPSPGPQTGES</sequence>
<protein>
    <submittedName>
        <fullName evidence="2">Uncharacterized protein</fullName>
    </submittedName>
</protein>
<feature type="compositionally biased region" description="Polar residues" evidence="1">
    <location>
        <begin position="71"/>
        <end position="100"/>
    </location>
</feature>
<dbReference type="EMBL" id="JAUKUA010000007">
    <property type="protein sequence ID" value="KAK0704605.1"/>
    <property type="molecule type" value="Genomic_DNA"/>
</dbReference>
<feature type="region of interest" description="Disordered" evidence="1">
    <location>
        <begin position="1"/>
        <end position="22"/>
    </location>
</feature>
<name>A0AA39ZW28_9PEZI</name>
<reference evidence="2" key="1">
    <citation type="submission" date="2023-06" db="EMBL/GenBank/DDBJ databases">
        <title>Genome-scale phylogeny and comparative genomics of the fungal order Sordariales.</title>
        <authorList>
            <consortium name="Lawrence Berkeley National Laboratory"/>
            <person name="Hensen N."/>
            <person name="Bonometti L."/>
            <person name="Westerberg I."/>
            <person name="Brannstrom I.O."/>
            <person name="Guillou S."/>
            <person name="Cros-Aarteil S."/>
            <person name="Calhoun S."/>
            <person name="Haridas S."/>
            <person name="Kuo A."/>
            <person name="Mondo S."/>
            <person name="Pangilinan J."/>
            <person name="Riley R."/>
            <person name="Labutti K."/>
            <person name="Andreopoulos B."/>
            <person name="Lipzen A."/>
            <person name="Chen C."/>
            <person name="Yanf M."/>
            <person name="Daum C."/>
            <person name="Ng V."/>
            <person name="Clum A."/>
            <person name="Steindorff A."/>
            <person name="Ohm R."/>
            <person name="Martin F."/>
            <person name="Silar P."/>
            <person name="Natvig D."/>
            <person name="Lalanne C."/>
            <person name="Gautier V."/>
            <person name="Ament-Velasquez S.L."/>
            <person name="Kruys A."/>
            <person name="Hutchinson M.I."/>
            <person name="Powell A.J."/>
            <person name="Barry K."/>
            <person name="Miller A.N."/>
            <person name="Grigoriev I.V."/>
            <person name="Debuchy R."/>
            <person name="Gladieux P."/>
            <person name="Thoren M.H."/>
            <person name="Johannesson H."/>
        </authorList>
    </citation>
    <scope>NUCLEOTIDE SEQUENCE</scope>
    <source>
        <strain evidence="2">SMH4607-1</strain>
    </source>
</reference>
<evidence type="ECO:0000313" key="3">
    <source>
        <dbReference type="Proteomes" id="UP001172102"/>
    </source>
</evidence>
<dbReference type="Proteomes" id="UP001172102">
    <property type="component" value="Unassembled WGS sequence"/>
</dbReference>
<accession>A0AA39ZW28</accession>